<dbReference type="SUPFAM" id="SSF51905">
    <property type="entry name" value="FAD/NAD(P)-binding domain"/>
    <property type="match status" value="1"/>
</dbReference>
<keyword evidence="8" id="KW-1185">Reference proteome</keyword>
<dbReference type="PANTHER" id="PTHR43557">
    <property type="entry name" value="APOPTOSIS-INDUCING FACTOR 1"/>
    <property type="match status" value="1"/>
</dbReference>
<feature type="domain" description="FAD/NAD(P)-binding" evidence="5">
    <location>
        <begin position="7"/>
        <end position="312"/>
    </location>
</feature>
<dbReference type="Pfam" id="PF07992">
    <property type="entry name" value="Pyr_redox_2"/>
    <property type="match status" value="1"/>
</dbReference>
<dbReference type="PRINTS" id="PR00368">
    <property type="entry name" value="FADPNR"/>
</dbReference>
<reference evidence="7 8" key="1">
    <citation type="submission" date="2018-03" db="EMBL/GenBank/DDBJ databases">
        <title>Aquarubrobacter algicola gen. nov., sp. nov., a novel actinobacterium isolated from shallow eutrophic lake during the end of cyanobacterial harmful algal blooms.</title>
        <authorList>
            <person name="Chun S.J."/>
        </authorList>
    </citation>
    <scope>NUCLEOTIDE SEQUENCE [LARGE SCALE GENOMIC DNA]</scope>
    <source>
        <strain evidence="7 8">Seoho-28</strain>
    </source>
</reference>
<dbReference type="Gene3D" id="3.30.390.30">
    <property type="match status" value="1"/>
</dbReference>
<dbReference type="InterPro" id="IPR050446">
    <property type="entry name" value="FAD-oxidoreductase/Apoptosis"/>
</dbReference>
<evidence type="ECO:0000313" key="7">
    <source>
        <dbReference type="EMBL" id="PTL60391.1"/>
    </source>
</evidence>
<comment type="caution">
    <text evidence="7">The sequence shown here is derived from an EMBL/GenBank/DDBJ whole genome shotgun (WGS) entry which is preliminary data.</text>
</comment>
<dbReference type="InterPro" id="IPR028202">
    <property type="entry name" value="Reductase_C"/>
</dbReference>
<evidence type="ECO:0000256" key="4">
    <source>
        <dbReference type="ARBA" id="ARBA00023002"/>
    </source>
</evidence>
<evidence type="ECO:0000256" key="3">
    <source>
        <dbReference type="ARBA" id="ARBA00022827"/>
    </source>
</evidence>
<keyword evidence="3" id="KW-0274">FAD</keyword>
<feature type="domain" description="Reductase C-terminal" evidence="6">
    <location>
        <begin position="331"/>
        <end position="407"/>
    </location>
</feature>
<gene>
    <name evidence="7" type="ORF">C7Y72_12445</name>
</gene>
<dbReference type="InterPro" id="IPR036188">
    <property type="entry name" value="FAD/NAD-bd_sf"/>
</dbReference>
<dbReference type="EMBL" id="PYYB01000001">
    <property type="protein sequence ID" value="PTL60391.1"/>
    <property type="molecule type" value="Genomic_DNA"/>
</dbReference>
<dbReference type="SUPFAM" id="SSF55424">
    <property type="entry name" value="FAD/NAD-linked reductases, dimerisation (C-terminal) domain"/>
    <property type="match status" value="1"/>
</dbReference>
<evidence type="ECO:0000256" key="2">
    <source>
        <dbReference type="ARBA" id="ARBA00022630"/>
    </source>
</evidence>
<dbReference type="OrthoDB" id="1145at2"/>
<dbReference type="RefSeq" id="WP_107569036.1">
    <property type="nucleotide sequence ID" value="NZ_PYYB01000001.1"/>
</dbReference>
<dbReference type="Proteomes" id="UP000240739">
    <property type="component" value="Unassembled WGS sequence"/>
</dbReference>
<evidence type="ECO:0000313" key="8">
    <source>
        <dbReference type="Proteomes" id="UP000240739"/>
    </source>
</evidence>
<keyword evidence="4" id="KW-0560">Oxidoreductase</keyword>
<dbReference type="GO" id="GO:0016651">
    <property type="term" value="F:oxidoreductase activity, acting on NAD(P)H"/>
    <property type="evidence" value="ECO:0007669"/>
    <property type="project" value="TreeGrafter"/>
</dbReference>
<dbReference type="AlphaFoldDB" id="A0A2T4UMF9"/>
<organism evidence="7 8">
    <name type="scientific">Paraconexibacter algicola</name>
    <dbReference type="NCBI Taxonomy" id="2133960"/>
    <lineage>
        <taxon>Bacteria</taxon>
        <taxon>Bacillati</taxon>
        <taxon>Actinomycetota</taxon>
        <taxon>Thermoleophilia</taxon>
        <taxon>Solirubrobacterales</taxon>
        <taxon>Paraconexibacteraceae</taxon>
        <taxon>Paraconexibacter</taxon>
    </lineage>
</organism>
<dbReference type="GO" id="GO:0005737">
    <property type="term" value="C:cytoplasm"/>
    <property type="evidence" value="ECO:0007669"/>
    <property type="project" value="TreeGrafter"/>
</dbReference>
<comment type="cofactor">
    <cofactor evidence="1">
        <name>FAD</name>
        <dbReference type="ChEBI" id="CHEBI:57692"/>
    </cofactor>
</comment>
<protein>
    <submittedName>
        <fullName evidence="7">FAD-dependent oxidoreductase</fullName>
    </submittedName>
</protein>
<evidence type="ECO:0000256" key="1">
    <source>
        <dbReference type="ARBA" id="ARBA00001974"/>
    </source>
</evidence>
<dbReference type="Gene3D" id="3.50.50.60">
    <property type="entry name" value="FAD/NAD(P)-binding domain"/>
    <property type="match status" value="2"/>
</dbReference>
<name>A0A2T4UMF9_9ACTN</name>
<sequence>MADRHVDFLLIGGGVASATAAKTLREEGATGSITIVSREIDPPYHRPPATKGYLQGAESKDDALVHPTDWYAENDVELLSRVSVMGLDTDAHTATLSNKQTLSYGKALIATGAMVRRLGGVDGAQLDGIHYVRALGNSDAIRRDVEDVDRVVCIGGSYIGCEVAASLTTLGKRVAIVLQEAEPLSGGFGLRAGVFFRDVLERHGVEIFGSDEIEAFLGDGDADDARVRAVTTRNGRELAAGAVVCGVGATPDVMLARKAGLALGEAGGVLCDARLKTSADDVYAAGDMCEYDSVVHGHALRIEHEDVAMTQGATAARNMLGQDVPYDTVPYFFSDLADWTSLEYVGPARSWNEELVVGSIPDGRFTIYYVDSGVVRGALTVGGHDDLERARQLIRSGERVSAGDLGAESYPA</sequence>
<evidence type="ECO:0000259" key="6">
    <source>
        <dbReference type="Pfam" id="PF14759"/>
    </source>
</evidence>
<keyword evidence="2" id="KW-0285">Flavoprotein</keyword>
<dbReference type="InterPro" id="IPR023753">
    <property type="entry name" value="FAD/NAD-binding_dom"/>
</dbReference>
<proteinExistence type="predicted"/>
<dbReference type="PRINTS" id="PR00411">
    <property type="entry name" value="PNDRDTASEI"/>
</dbReference>
<evidence type="ECO:0000259" key="5">
    <source>
        <dbReference type="Pfam" id="PF07992"/>
    </source>
</evidence>
<dbReference type="PANTHER" id="PTHR43557:SF2">
    <property type="entry name" value="RIESKE DOMAIN-CONTAINING PROTEIN-RELATED"/>
    <property type="match status" value="1"/>
</dbReference>
<accession>A0A2T4UMF9</accession>
<dbReference type="InterPro" id="IPR016156">
    <property type="entry name" value="FAD/NAD-linked_Rdtase_dimer_sf"/>
</dbReference>
<dbReference type="Pfam" id="PF14759">
    <property type="entry name" value="Reductase_C"/>
    <property type="match status" value="1"/>
</dbReference>